<name>A0ABW4Z741_9BACT</name>
<proteinExistence type="predicted"/>
<evidence type="ECO:0000259" key="2">
    <source>
        <dbReference type="Pfam" id="PF07587"/>
    </source>
</evidence>
<organism evidence="4 5">
    <name type="scientific">Rubritalea tangerina</name>
    <dbReference type="NCBI Taxonomy" id="430798"/>
    <lineage>
        <taxon>Bacteria</taxon>
        <taxon>Pseudomonadati</taxon>
        <taxon>Verrucomicrobiota</taxon>
        <taxon>Verrucomicrobiia</taxon>
        <taxon>Verrucomicrobiales</taxon>
        <taxon>Rubritaleaceae</taxon>
        <taxon>Rubritalea</taxon>
    </lineage>
</organism>
<evidence type="ECO:0000313" key="5">
    <source>
        <dbReference type="Proteomes" id="UP001597389"/>
    </source>
</evidence>
<feature type="domain" description="DUF1553" evidence="2">
    <location>
        <begin position="656"/>
        <end position="911"/>
    </location>
</feature>
<feature type="domain" description="Cytochrome C Planctomycete-type" evidence="3">
    <location>
        <begin position="40"/>
        <end position="96"/>
    </location>
</feature>
<evidence type="ECO:0000259" key="3">
    <source>
        <dbReference type="Pfam" id="PF07635"/>
    </source>
</evidence>
<dbReference type="Proteomes" id="UP001597389">
    <property type="component" value="Unassembled WGS sequence"/>
</dbReference>
<reference evidence="5" key="1">
    <citation type="journal article" date="2019" name="Int. J. Syst. Evol. Microbiol.">
        <title>The Global Catalogue of Microorganisms (GCM) 10K type strain sequencing project: providing services to taxonomists for standard genome sequencing and annotation.</title>
        <authorList>
            <consortium name="The Broad Institute Genomics Platform"/>
            <consortium name="The Broad Institute Genome Sequencing Center for Infectious Disease"/>
            <person name="Wu L."/>
            <person name="Ma J."/>
        </authorList>
    </citation>
    <scope>NUCLEOTIDE SEQUENCE [LARGE SCALE GENOMIC DNA]</scope>
    <source>
        <strain evidence="5">CCUG 57942</strain>
    </source>
</reference>
<comment type="caution">
    <text evidence="4">The sequence shown here is derived from an EMBL/GenBank/DDBJ whole genome shotgun (WGS) entry which is preliminary data.</text>
</comment>
<keyword evidence="5" id="KW-1185">Reference proteome</keyword>
<sequence length="955" mass="107485">MPVVGRTILSSTLILSSLTLTHADTISFNRDVRPIFINKCTKCHGGAKADGDLSLIYREEVLGKGKSGKTIIVPGHPEKSELYRRIITDDIDDKMPLQVGDHADEPLSKAQSEIIRKWIAQGAQWEEHWAYIPPKNQTPPALKHSDWPSSTMDQWVLNKMEKEGLKPSKAASKQQWLRRASLDLTGLPPTPKELETFLKDTSPNAYENQVDRLLDSPHFGERWASIWMDLARYSDTKGYEKDPHRNIWQYRDYLIEAFNKDKPYDKFIQEQLAGDLVENPNAEQWVATAFHRNTQTNTEGGTDDEEYRVMSTIDRVNTTWTAIQGLTFGCIQCHAHPYEPIPHEDYFRFSAFFNSTEDADLDSDYPLFKLANKPEERNDAAHCFNTIPQLRQKLNQVGQKWISQDTGFSPLNFSELKTTHGKLKSYPNGELRTSGTLAVQTRFDLKAQPTPFTALRVTIKPETENPAELPERGSVLSHLQLHKLKPDGSKEKINIAHIYADSVVGPYDALDTNKPNANGFGGYPKLFRKRQAVVVPTHPVTFAEGESLALTIQNKASTTGNQACTLRRFQIDATTSPIWQELVQSDSHKTTLQKLTTTQKRYQNIKGTTLPVVKQRPPEAQRETRLFIGGLWLNKGDVLTEGVPDLLNPGGKPVTNRLEMAHWISHPNNPLTARVMVNRLFSELFGRGIVQTLGDFGSTGTEPTNQPLLDHLAHAFQTEQNWSIKKALRNMVLSSTYRQDNHASPELAQRDPHNLYLARGPRTRLSAEMIRDNALLSSGLLTRTIGGTSVMPPQPDGIWQSVYSGAKWKTAEGPNRYRRALYTYWKRTSPYPSMLTFDAPSRDVCAPQRIATNTPLHALTTLNDPVYLECSQALAKRMLTSSETLPAQLTHGYRLVSQQEIPPNTLKILTELHQQLRTDFSQKPADSNKLAETPEAAAMTVLANALLNLDVALTK</sequence>
<dbReference type="RefSeq" id="WP_377090000.1">
    <property type="nucleotide sequence ID" value="NZ_JBHSJL010000014.1"/>
</dbReference>
<dbReference type="EMBL" id="JBHUJB010000009">
    <property type="protein sequence ID" value="MFD2157570.1"/>
    <property type="molecule type" value="Genomic_DNA"/>
</dbReference>
<dbReference type="PANTHER" id="PTHR35889">
    <property type="entry name" value="CYCLOINULO-OLIGOSACCHARIDE FRUCTANOTRANSFERASE-RELATED"/>
    <property type="match status" value="1"/>
</dbReference>
<feature type="domain" description="DUF1549" evidence="1">
    <location>
        <begin position="152"/>
        <end position="357"/>
    </location>
</feature>
<dbReference type="PANTHER" id="PTHR35889:SF3">
    <property type="entry name" value="F-BOX DOMAIN-CONTAINING PROTEIN"/>
    <property type="match status" value="1"/>
</dbReference>
<protein>
    <submittedName>
        <fullName evidence="4">PSD1 and planctomycete cytochrome C domain-containing protein</fullName>
    </submittedName>
</protein>
<dbReference type="Pfam" id="PF07587">
    <property type="entry name" value="PSD1"/>
    <property type="match status" value="1"/>
</dbReference>
<dbReference type="Pfam" id="PF07635">
    <property type="entry name" value="PSCyt1"/>
    <property type="match status" value="1"/>
</dbReference>
<accession>A0ABW4Z741</accession>
<gene>
    <name evidence="4" type="ORF">ACFSW8_01515</name>
</gene>
<dbReference type="InterPro" id="IPR011429">
    <property type="entry name" value="Cyt_c_Planctomycete-type"/>
</dbReference>
<dbReference type="InterPro" id="IPR022655">
    <property type="entry name" value="DUF1553"/>
</dbReference>
<evidence type="ECO:0000259" key="1">
    <source>
        <dbReference type="Pfam" id="PF07583"/>
    </source>
</evidence>
<evidence type="ECO:0000313" key="4">
    <source>
        <dbReference type="EMBL" id="MFD2157570.1"/>
    </source>
</evidence>
<dbReference type="InterPro" id="IPR011444">
    <property type="entry name" value="DUF1549"/>
</dbReference>
<dbReference type="Pfam" id="PF07583">
    <property type="entry name" value="PSCyt2"/>
    <property type="match status" value="1"/>
</dbReference>